<dbReference type="HAMAP" id="MF_00503">
    <property type="entry name" value="Ribosomal_bL9"/>
    <property type="match status" value="1"/>
</dbReference>
<evidence type="ECO:0000256" key="3">
    <source>
        <dbReference type="ARBA" id="ARBA00022884"/>
    </source>
</evidence>
<dbReference type="Pfam" id="PF01281">
    <property type="entry name" value="Ribosomal_L9_N"/>
    <property type="match status" value="1"/>
</dbReference>
<dbReference type="SUPFAM" id="SSF55658">
    <property type="entry name" value="L9 N-domain-like"/>
    <property type="match status" value="1"/>
</dbReference>
<feature type="domain" description="Ribosomal protein L9" evidence="8">
    <location>
        <begin position="13"/>
        <end position="40"/>
    </location>
</feature>
<keyword evidence="2 7" id="KW-0699">rRNA-binding</keyword>
<dbReference type="GO" id="GO:1990904">
    <property type="term" value="C:ribonucleoprotein complex"/>
    <property type="evidence" value="ECO:0007669"/>
    <property type="project" value="UniProtKB-KW"/>
</dbReference>
<reference evidence="9" key="1">
    <citation type="journal article" date="2021" name="Microb. Physiol.">
        <title>Proteogenomic Insights into the Physiology of Marine, Sulfate-Reducing, Filamentous Desulfonema limicola and Desulfonema magnum.</title>
        <authorList>
            <person name="Schnaars V."/>
            <person name="Wohlbrand L."/>
            <person name="Scheve S."/>
            <person name="Hinrichs C."/>
            <person name="Reinhardt R."/>
            <person name="Rabus R."/>
        </authorList>
    </citation>
    <scope>NUCLEOTIDE SEQUENCE</scope>
    <source>
        <strain evidence="9">5ac10</strain>
    </source>
</reference>
<evidence type="ECO:0000256" key="2">
    <source>
        <dbReference type="ARBA" id="ARBA00022730"/>
    </source>
</evidence>
<evidence type="ECO:0000256" key="5">
    <source>
        <dbReference type="ARBA" id="ARBA00023274"/>
    </source>
</evidence>
<dbReference type="GO" id="GO:0006412">
    <property type="term" value="P:translation"/>
    <property type="evidence" value="ECO:0007669"/>
    <property type="project" value="UniProtKB-UniRule"/>
</dbReference>
<dbReference type="GO" id="GO:0003735">
    <property type="term" value="F:structural constituent of ribosome"/>
    <property type="evidence" value="ECO:0007669"/>
    <property type="project" value="InterPro"/>
</dbReference>
<dbReference type="PROSITE" id="PS00651">
    <property type="entry name" value="RIBOSOMAL_L9"/>
    <property type="match status" value="1"/>
</dbReference>
<dbReference type="GO" id="GO:0019843">
    <property type="term" value="F:rRNA binding"/>
    <property type="evidence" value="ECO:0007669"/>
    <property type="project" value="UniProtKB-UniRule"/>
</dbReference>
<dbReference type="Gene3D" id="3.10.430.100">
    <property type="entry name" value="Ribosomal protein L9, C-terminal domain"/>
    <property type="match status" value="1"/>
</dbReference>
<dbReference type="PANTHER" id="PTHR21368">
    <property type="entry name" value="50S RIBOSOMAL PROTEIN L9"/>
    <property type="match status" value="1"/>
</dbReference>
<name>A0A975GGI1_9BACT</name>
<dbReference type="GO" id="GO:0005840">
    <property type="term" value="C:ribosome"/>
    <property type="evidence" value="ECO:0007669"/>
    <property type="project" value="UniProtKB-KW"/>
</dbReference>
<proteinExistence type="inferred from homology"/>
<organism evidence="9 10">
    <name type="scientific">Desulfonema limicola</name>
    <dbReference type="NCBI Taxonomy" id="45656"/>
    <lineage>
        <taxon>Bacteria</taxon>
        <taxon>Pseudomonadati</taxon>
        <taxon>Thermodesulfobacteriota</taxon>
        <taxon>Desulfobacteria</taxon>
        <taxon>Desulfobacterales</taxon>
        <taxon>Desulfococcaceae</taxon>
        <taxon>Desulfonema</taxon>
    </lineage>
</organism>
<dbReference type="InterPro" id="IPR036791">
    <property type="entry name" value="Ribosomal_bL9_C_sf"/>
</dbReference>
<dbReference type="InterPro" id="IPR020069">
    <property type="entry name" value="Ribosomal_bL9_C"/>
</dbReference>
<dbReference type="Proteomes" id="UP000663720">
    <property type="component" value="Chromosome"/>
</dbReference>
<dbReference type="Gene3D" id="3.40.5.10">
    <property type="entry name" value="Ribosomal protein L9, N-terminal domain"/>
    <property type="match status" value="1"/>
</dbReference>
<keyword evidence="4 7" id="KW-0689">Ribosomal protein</keyword>
<sequence>MKVILTETIESLGIIGSEVKVADGYARNYLLPQKKAVLASQANRNMLKQEKARFELQIAKEKAFAQEMAARLEGTSCTIAAKVSDETRLYGSVTERDILNALAEKGIEIEKHMLLLSEPIKNTGTYNIPVRVYADVEPEIIVEVVAE</sequence>
<protein>
    <recommendedName>
        <fullName evidence="6 7">Large ribosomal subunit protein bL9</fullName>
    </recommendedName>
</protein>
<dbReference type="EMBL" id="CP061799">
    <property type="protein sequence ID" value="QTA80351.1"/>
    <property type="molecule type" value="Genomic_DNA"/>
</dbReference>
<evidence type="ECO:0000256" key="6">
    <source>
        <dbReference type="ARBA" id="ARBA00035292"/>
    </source>
</evidence>
<dbReference type="InterPro" id="IPR020070">
    <property type="entry name" value="Ribosomal_bL9_N"/>
</dbReference>
<dbReference type="InterPro" id="IPR009027">
    <property type="entry name" value="Ribosomal_bL9/RNase_H1_N"/>
</dbReference>
<evidence type="ECO:0000256" key="4">
    <source>
        <dbReference type="ARBA" id="ARBA00022980"/>
    </source>
</evidence>
<dbReference type="Pfam" id="PF03948">
    <property type="entry name" value="Ribosomal_L9_C"/>
    <property type="match status" value="1"/>
</dbReference>
<gene>
    <name evidence="7 9" type="primary">rplI</name>
    <name evidence="9" type="ORF">dnl_26510</name>
</gene>
<evidence type="ECO:0000259" key="8">
    <source>
        <dbReference type="PROSITE" id="PS00651"/>
    </source>
</evidence>
<evidence type="ECO:0000313" key="10">
    <source>
        <dbReference type="Proteomes" id="UP000663720"/>
    </source>
</evidence>
<dbReference type="RefSeq" id="WP_207692008.1">
    <property type="nucleotide sequence ID" value="NZ_CP061799.1"/>
</dbReference>
<dbReference type="KEGG" id="dli:dnl_26510"/>
<evidence type="ECO:0000256" key="7">
    <source>
        <dbReference type="HAMAP-Rule" id="MF_00503"/>
    </source>
</evidence>
<dbReference type="SUPFAM" id="SSF55653">
    <property type="entry name" value="Ribosomal protein L9 C-domain"/>
    <property type="match status" value="1"/>
</dbReference>
<evidence type="ECO:0000256" key="1">
    <source>
        <dbReference type="ARBA" id="ARBA00010605"/>
    </source>
</evidence>
<keyword evidence="3 7" id="KW-0694">RNA-binding</keyword>
<dbReference type="InterPro" id="IPR000244">
    <property type="entry name" value="Ribosomal_bL9"/>
</dbReference>
<accession>A0A975GGI1</accession>
<keyword evidence="5 7" id="KW-0687">Ribonucleoprotein</keyword>
<dbReference type="AlphaFoldDB" id="A0A975GGI1"/>
<dbReference type="InterPro" id="IPR036935">
    <property type="entry name" value="Ribosomal_bL9_N_sf"/>
</dbReference>
<dbReference type="NCBIfam" id="TIGR00158">
    <property type="entry name" value="L9"/>
    <property type="match status" value="1"/>
</dbReference>
<keyword evidence="10" id="KW-1185">Reference proteome</keyword>
<comment type="function">
    <text evidence="7">Binds to the 23S rRNA.</text>
</comment>
<dbReference type="InterPro" id="IPR020594">
    <property type="entry name" value="Ribosomal_bL9_bac/chp"/>
</dbReference>
<comment type="similarity">
    <text evidence="1 7">Belongs to the bacterial ribosomal protein bL9 family.</text>
</comment>
<evidence type="ECO:0000313" key="9">
    <source>
        <dbReference type="EMBL" id="QTA80351.1"/>
    </source>
</evidence>